<dbReference type="EMBL" id="BTRK01000003">
    <property type="protein sequence ID" value="GMR43557.1"/>
    <property type="molecule type" value="Genomic_DNA"/>
</dbReference>
<feature type="transmembrane region" description="Helical" evidence="1">
    <location>
        <begin position="147"/>
        <end position="169"/>
    </location>
</feature>
<dbReference type="PANTHER" id="PTHR22941:SF26">
    <property type="entry name" value="SERPENTINE RECEPTOR, CLASS H"/>
    <property type="match status" value="1"/>
</dbReference>
<evidence type="ECO:0000313" key="2">
    <source>
        <dbReference type="EMBL" id="GMR43557.1"/>
    </source>
</evidence>
<dbReference type="AlphaFoldDB" id="A0AAN4ZSG8"/>
<name>A0AAN4ZSG8_9BILA</name>
<reference evidence="3" key="1">
    <citation type="submission" date="2022-10" db="EMBL/GenBank/DDBJ databases">
        <title>Genome assembly of Pristionchus species.</title>
        <authorList>
            <person name="Yoshida K."/>
            <person name="Sommer R.J."/>
        </authorList>
    </citation>
    <scope>NUCLEOTIDE SEQUENCE [LARGE SCALE GENOMIC DNA]</scope>
    <source>
        <strain evidence="3">RS5460</strain>
    </source>
</reference>
<dbReference type="PANTHER" id="PTHR22941">
    <property type="entry name" value="SERPENTINE RECEPTOR"/>
    <property type="match status" value="1"/>
</dbReference>
<keyword evidence="1" id="KW-1133">Transmembrane helix</keyword>
<feature type="transmembrane region" description="Helical" evidence="1">
    <location>
        <begin position="74"/>
        <end position="92"/>
    </location>
</feature>
<comment type="caution">
    <text evidence="2">The sequence shown here is derived from an EMBL/GenBank/DDBJ whole genome shotgun (WGS) entry which is preliminary data.</text>
</comment>
<proteinExistence type="predicted"/>
<feature type="transmembrane region" description="Helical" evidence="1">
    <location>
        <begin position="113"/>
        <end position="135"/>
    </location>
</feature>
<sequence length="181" mass="20453">SMEVFLSLEMQNLLLTYQRIFFVLTSFLSVITMTCLLTKTPQSQAGIRAYLLYIQVRFFKKISVYLDVLFAPIPAFPALGGYCLGPLCMAGIRAHSVLMNRSPASLKRQRQSLVVLFVQIAVPLIMIIVPAFILFTSLACQCIPFRVTLPAYCVLIFHPLAHNLILLSVTPAYRRFILKHI</sequence>
<accession>A0AAN4ZSG8</accession>
<evidence type="ECO:0000313" key="3">
    <source>
        <dbReference type="Proteomes" id="UP001328107"/>
    </source>
</evidence>
<keyword evidence="1" id="KW-0472">Membrane</keyword>
<dbReference type="Proteomes" id="UP001328107">
    <property type="component" value="Unassembled WGS sequence"/>
</dbReference>
<dbReference type="InterPro" id="IPR053220">
    <property type="entry name" value="Nematode_rcpt-like_serp_H"/>
</dbReference>
<evidence type="ECO:0008006" key="4">
    <source>
        <dbReference type="Google" id="ProtNLM"/>
    </source>
</evidence>
<evidence type="ECO:0000256" key="1">
    <source>
        <dbReference type="SAM" id="Phobius"/>
    </source>
</evidence>
<protein>
    <recommendedName>
        <fullName evidence="4">G protein-coupled receptor</fullName>
    </recommendedName>
</protein>
<dbReference type="Pfam" id="PF10318">
    <property type="entry name" value="7TM_GPCR_Srh"/>
    <property type="match status" value="1"/>
</dbReference>
<organism evidence="2 3">
    <name type="scientific">Pristionchus mayeri</name>
    <dbReference type="NCBI Taxonomy" id="1317129"/>
    <lineage>
        <taxon>Eukaryota</taxon>
        <taxon>Metazoa</taxon>
        <taxon>Ecdysozoa</taxon>
        <taxon>Nematoda</taxon>
        <taxon>Chromadorea</taxon>
        <taxon>Rhabditida</taxon>
        <taxon>Rhabditina</taxon>
        <taxon>Diplogasteromorpha</taxon>
        <taxon>Diplogasteroidea</taxon>
        <taxon>Neodiplogasteridae</taxon>
        <taxon>Pristionchus</taxon>
    </lineage>
</organism>
<feature type="non-terminal residue" evidence="2">
    <location>
        <position position="1"/>
    </location>
</feature>
<keyword evidence="1" id="KW-0812">Transmembrane</keyword>
<feature type="transmembrane region" description="Helical" evidence="1">
    <location>
        <begin position="20"/>
        <end position="38"/>
    </location>
</feature>
<keyword evidence="3" id="KW-1185">Reference proteome</keyword>
<feature type="non-terminal residue" evidence="2">
    <location>
        <position position="181"/>
    </location>
</feature>
<gene>
    <name evidence="2" type="ORF">PMAYCL1PPCAC_13752</name>
</gene>
<dbReference type="InterPro" id="IPR019422">
    <property type="entry name" value="7TM_GPCR_serpentine_rcpt_Srh"/>
</dbReference>